<dbReference type="AlphaFoldDB" id="A0A0A8ZIF5"/>
<evidence type="ECO:0000313" key="1">
    <source>
        <dbReference type="EMBL" id="JAD39164.1"/>
    </source>
</evidence>
<accession>A0A0A8ZIF5</accession>
<protein>
    <submittedName>
        <fullName evidence="1">Uncharacterized protein</fullName>
    </submittedName>
</protein>
<sequence length="46" mass="5133">MKSSTCSSVNSWLLLSSSSFFFSELVPSVVFALLYEYLSIDIAFES</sequence>
<organism evidence="1">
    <name type="scientific">Arundo donax</name>
    <name type="common">Giant reed</name>
    <name type="synonym">Donax arundinaceus</name>
    <dbReference type="NCBI Taxonomy" id="35708"/>
    <lineage>
        <taxon>Eukaryota</taxon>
        <taxon>Viridiplantae</taxon>
        <taxon>Streptophyta</taxon>
        <taxon>Embryophyta</taxon>
        <taxon>Tracheophyta</taxon>
        <taxon>Spermatophyta</taxon>
        <taxon>Magnoliopsida</taxon>
        <taxon>Liliopsida</taxon>
        <taxon>Poales</taxon>
        <taxon>Poaceae</taxon>
        <taxon>PACMAD clade</taxon>
        <taxon>Arundinoideae</taxon>
        <taxon>Arundineae</taxon>
        <taxon>Arundo</taxon>
    </lineage>
</organism>
<name>A0A0A8ZIF5_ARUDO</name>
<reference evidence="1" key="1">
    <citation type="submission" date="2014-09" db="EMBL/GenBank/DDBJ databases">
        <authorList>
            <person name="Magalhaes I.L.F."/>
            <person name="Oliveira U."/>
            <person name="Santos F.R."/>
            <person name="Vidigal T.H.D.A."/>
            <person name="Brescovit A.D."/>
            <person name="Santos A.J."/>
        </authorList>
    </citation>
    <scope>NUCLEOTIDE SEQUENCE</scope>
    <source>
        <tissue evidence="1">Shoot tissue taken approximately 20 cm above the soil surface</tissue>
    </source>
</reference>
<reference evidence="1" key="2">
    <citation type="journal article" date="2015" name="Data Brief">
        <title>Shoot transcriptome of the giant reed, Arundo donax.</title>
        <authorList>
            <person name="Barrero R.A."/>
            <person name="Guerrero F.D."/>
            <person name="Moolhuijzen P."/>
            <person name="Goolsby J.A."/>
            <person name="Tidwell J."/>
            <person name="Bellgard S.E."/>
            <person name="Bellgard M.I."/>
        </authorList>
    </citation>
    <scope>NUCLEOTIDE SEQUENCE</scope>
    <source>
        <tissue evidence="1">Shoot tissue taken approximately 20 cm above the soil surface</tissue>
    </source>
</reference>
<dbReference type="EMBL" id="GBRH01258731">
    <property type="protein sequence ID" value="JAD39164.1"/>
    <property type="molecule type" value="Transcribed_RNA"/>
</dbReference>
<proteinExistence type="predicted"/>